<dbReference type="AlphaFoldDB" id="A0A915ECC1"/>
<evidence type="ECO:0000256" key="1">
    <source>
        <dbReference type="SAM" id="MobiDB-lite"/>
    </source>
</evidence>
<dbReference type="InterPro" id="IPR013730">
    <property type="entry name" value="Fyv7/TAP26"/>
</dbReference>
<dbReference type="Proteomes" id="UP000887574">
    <property type="component" value="Unplaced"/>
</dbReference>
<evidence type="ECO:0000313" key="3">
    <source>
        <dbReference type="WBParaSite" id="jg379"/>
    </source>
</evidence>
<accession>A0A915ECC1</accession>
<dbReference type="Pfam" id="PF08524">
    <property type="entry name" value="rRNA_processing"/>
    <property type="match status" value="1"/>
</dbReference>
<sequence>MDEPKTKLRTKASSSTKVKKPVSRPLQKRNYVSAYKRAEQNYERIQAERRSQAEARREEKERREAAKSTRKGQPRLNAQIEVLVEKIQRKENPAMKRSTAKK</sequence>
<protein>
    <submittedName>
        <fullName evidence="3">rRNA-processing protein FYV7</fullName>
    </submittedName>
</protein>
<proteinExistence type="predicted"/>
<feature type="region of interest" description="Disordered" evidence="1">
    <location>
        <begin position="1"/>
        <end position="27"/>
    </location>
</feature>
<feature type="region of interest" description="Disordered" evidence="1">
    <location>
        <begin position="43"/>
        <end position="77"/>
    </location>
</feature>
<evidence type="ECO:0000313" key="2">
    <source>
        <dbReference type="Proteomes" id="UP000887574"/>
    </source>
</evidence>
<keyword evidence="2" id="KW-1185">Reference proteome</keyword>
<name>A0A915ECC1_9BILA</name>
<dbReference type="WBParaSite" id="jg379">
    <property type="protein sequence ID" value="jg379"/>
    <property type="gene ID" value="jg379"/>
</dbReference>
<organism evidence="2 3">
    <name type="scientific">Ditylenchus dipsaci</name>
    <dbReference type="NCBI Taxonomy" id="166011"/>
    <lineage>
        <taxon>Eukaryota</taxon>
        <taxon>Metazoa</taxon>
        <taxon>Ecdysozoa</taxon>
        <taxon>Nematoda</taxon>
        <taxon>Chromadorea</taxon>
        <taxon>Rhabditida</taxon>
        <taxon>Tylenchina</taxon>
        <taxon>Tylenchomorpha</taxon>
        <taxon>Sphaerularioidea</taxon>
        <taxon>Anguinidae</taxon>
        <taxon>Anguininae</taxon>
        <taxon>Ditylenchus</taxon>
    </lineage>
</organism>
<reference evidence="3" key="1">
    <citation type="submission" date="2022-11" db="UniProtKB">
        <authorList>
            <consortium name="WormBaseParasite"/>
        </authorList>
    </citation>
    <scope>IDENTIFICATION</scope>
</reference>
<feature type="compositionally biased region" description="Basic and acidic residues" evidence="1">
    <location>
        <begin position="43"/>
        <end position="67"/>
    </location>
</feature>